<dbReference type="EMBL" id="AP022569">
    <property type="protein sequence ID" value="BBX45573.1"/>
    <property type="molecule type" value="Genomic_DNA"/>
</dbReference>
<dbReference type="InterPro" id="IPR023374">
    <property type="entry name" value="AttH-like_dom_sf"/>
</dbReference>
<organism evidence="2 3">
    <name type="scientific">Mycobacterium cookii</name>
    <dbReference type="NCBI Taxonomy" id="1775"/>
    <lineage>
        <taxon>Bacteria</taxon>
        <taxon>Bacillati</taxon>
        <taxon>Actinomycetota</taxon>
        <taxon>Actinomycetes</taxon>
        <taxon>Mycobacteriales</taxon>
        <taxon>Mycobacteriaceae</taxon>
        <taxon>Mycobacterium</taxon>
    </lineage>
</organism>
<reference evidence="2 3" key="1">
    <citation type="journal article" date="2019" name="Emerg. Microbes Infect.">
        <title>Comprehensive subspecies identification of 175 nontuberculous mycobacteria species based on 7547 genomic profiles.</title>
        <authorList>
            <person name="Matsumoto Y."/>
            <person name="Kinjo T."/>
            <person name="Motooka D."/>
            <person name="Nabeya D."/>
            <person name="Jung N."/>
            <person name="Uechi K."/>
            <person name="Horii T."/>
            <person name="Iida T."/>
            <person name="Fujita J."/>
            <person name="Nakamura S."/>
        </authorList>
    </citation>
    <scope>NUCLEOTIDE SEQUENCE [LARGE SCALE GENOMIC DNA]</scope>
    <source>
        <strain evidence="2 3">JCM 12404</strain>
    </source>
</reference>
<dbReference type="SUPFAM" id="SSF159245">
    <property type="entry name" value="AttH-like"/>
    <property type="match status" value="1"/>
</dbReference>
<sequence>MSACFNGEGNVSDELRVTTDGDWRTYPFRLVPGTDTMDFPAAEGEHADQESDTWFIAGELTGATGRTFAFLTIFNKNRPGGTVVADFYTMSLFDCDTGEYGTYTDYDMPPKNMEPGAKPKMSMAAGHLDIHYDSSAGPVTWTACRDEHGELRPYTYTVSLRGTDQAGQSMALDLAVTPTRAPVPVGAGDGKITCFGQDDTYSYFQTGMVMSGTLRWGDVHDEVSGKAGHVDRQWFPKYAGGGGSGGDARARSHEWRTINLDNGVDMSIWRQFDRRDGNAPQPFTGVTVSYPDPEMAPECAEDVEVDTFSYVPWPNEIRPLLKPLAPARFMPDRHRLRCASLQLDLTGEPLVAAPAHGLPIEYMEGPYRYHGTMRGEPVSGFAFNERSLALYRDWELIDVLATTAEDLSDEIRPMIAAGHRSKARKLLQTRLTELPAESHAVVEALIEALAVDS</sequence>
<keyword evidence="3" id="KW-1185">Reference proteome</keyword>
<feature type="domain" description="AttH" evidence="1">
    <location>
        <begin position="53"/>
        <end position="234"/>
    </location>
</feature>
<evidence type="ECO:0000313" key="2">
    <source>
        <dbReference type="EMBL" id="BBX45573.1"/>
    </source>
</evidence>
<name>A0A7I7KUF8_9MYCO</name>
<dbReference type="AlphaFoldDB" id="A0A7I7KUF8"/>
<dbReference type="KEGG" id="mcoo:MCOO_15880"/>
<protein>
    <recommendedName>
        <fullName evidence="1">AttH domain-containing protein</fullName>
    </recommendedName>
</protein>
<dbReference type="InterPro" id="IPR010791">
    <property type="entry name" value="AttH_dom"/>
</dbReference>
<evidence type="ECO:0000313" key="3">
    <source>
        <dbReference type="Proteomes" id="UP000465866"/>
    </source>
</evidence>
<dbReference type="Proteomes" id="UP000465866">
    <property type="component" value="Chromosome"/>
</dbReference>
<gene>
    <name evidence="2" type="ORF">MCOO_15880</name>
</gene>
<evidence type="ECO:0000259" key="1">
    <source>
        <dbReference type="Pfam" id="PF07143"/>
    </source>
</evidence>
<dbReference type="Gene3D" id="2.40.370.10">
    <property type="entry name" value="AttH-like domain"/>
    <property type="match status" value="1"/>
</dbReference>
<accession>A0A7I7KUF8</accession>
<proteinExistence type="predicted"/>
<dbReference type="Pfam" id="PF07143">
    <property type="entry name" value="CrtC"/>
    <property type="match status" value="1"/>
</dbReference>